<dbReference type="Proteomes" id="UP000188532">
    <property type="component" value="Unassembled WGS sequence"/>
</dbReference>
<dbReference type="InterPro" id="IPR004255">
    <property type="entry name" value="O-acyltransferase_WSD1_N"/>
</dbReference>
<accession>A0A1V3X0K7</accession>
<dbReference type="EMBL" id="MVBN01000005">
    <property type="protein sequence ID" value="OOK72699.1"/>
    <property type="molecule type" value="Genomic_DNA"/>
</dbReference>
<dbReference type="Pfam" id="PF03007">
    <property type="entry name" value="WS_DGAT_cat"/>
    <property type="match status" value="1"/>
</dbReference>
<evidence type="ECO:0000259" key="1">
    <source>
        <dbReference type="Pfam" id="PF03007"/>
    </source>
</evidence>
<keyword evidence="2" id="KW-0012">Acyltransferase</keyword>
<reference evidence="2 3" key="1">
    <citation type="submission" date="2017-02" db="EMBL/GenBank/DDBJ databases">
        <title>Complete genome sequences of Mycobacterium kansasii strains isolated from rhesus macaques.</title>
        <authorList>
            <person name="Panda A."/>
            <person name="Nagaraj S."/>
            <person name="Zhao X."/>
            <person name="Tettelin H."/>
            <person name="Detolla L.J."/>
        </authorList>
    </citation>
    <scope>NUCLEOTIDE SEQUENCE [LARGE SCALE GENOMIC DNA]</scope>
    <source>
        <strain evidence="2 3">11-3469</strain>
    </source>
</reference>
<dbReference type="GO" id="GO:0004144">
    <property type="term" value="F:diacylglycerol O-acyltransferase activity"/>
    <property type="evidence" value="ECO:0007669"/>
    <property type="project" value="InterPro"/>
</dbReference>
<organism evidence="2 3">
    <name type="scientific">Mycobacterium kansasii</name>
    <dbReference type="NCBI Taxonomy" id="1768"/>
    <lineage>
        <taxon>Bacteria</taxon>
        <taxon>Bacillati</taxon>
        <taxon>Actinomycetota</taxon>
        <taxon>Actinomycetes</taxon>
        <taxon>Mycobacteriales</taxon>
        <taxon>Mycobacteriaceae</taxon>
        <taxon>Mycobacterium</taxon>
    </lineage>
</organism>
<protein>
    <submittedName>
        <fullName evidence="2">Wax ester synthase-like Acyl-CoA acyltransferase domain protein</fullName>
    </submittedName>
</protein>
<dbReference type="AlphaFoldDB" id="A0A1V3X0K7"/>
<comment type="caution">
    <text evidence="2">The sequence shown here is derived from an EMBL/GenBank/DDBJ whole genome shotgun (WGS) entry which is preliminary data.</text>
</comment>
<keyword evidence="2" id="KW-0808">Transferase</keyword>
<name>A0A1V3X0K7_MYCKA</name>
<evidence type="ECO:0000313" key="3">
    <source>
        <dbReference type="Proteomes" id="UP000188532"/>
    </source>
</evidence>
<sequence length="52" mass="5626">MELMSPVDALFLAAESREHPLHVGRCSCFSRLRAPAGHSCARPTGRCSNAKT</sequence>
<proteinExistence type="predicted"/>
<evidence type="ECO:0000313" key="2">
    <source>
        <dbReference type="EMBL" id="OOK72699.1"/>
    </source>
</evidence>
<gene>
    <name evidence="2" type="ORF">BZL29_5268</name>
</gene>
<dbReference type="GO" id="GO:0045017">
    <property type="term" value="P:glycerolipid biosynthetic process"/>
    <property type="evidence" value="ECO:0007669"/>
    <property type="project" value="InterPro"/>
</dbReference>
<feature type="domain" description="O-acyltransferase WSD1-like N-terminal" evidence="1">
    <location>
        <begin position="4"/>
        <end position="41"/>
    </location>
</feature>